<organism evidence="2 3">
    <name type="scientific">Gossypium hirsutum</name>
    <name type="common">Upland cotton</name>
    <name type="synonym">Gossypium mexicanum</name>
    <dbReference type="NCBI Taxonomy" id="3635"/>
    <lineage>
        <taxon>Eukaryota</taxon>
        <taxon>Viridiplantae</taxon>
        <taxon>Streptophyta</taxon>
        <taxon>Embryophyta</taxon>
        <taxon>Tracheophyta</taxon>
        <taxon>Spermatophyta</taxon>
        <taxon>Magnoliopsida</taxon>
        <taxon>eudicotyledons</taxon>
        <taxon>Gunneridae</taxon>
        <taxon>Pentapetalae</taxon>
        <taxon>rosids</taxon>
        <taxon>malvids</taxon>
        <taxon>Malvales</taxon>
        <taxon>Malvaceae</taxon>
        <taxon>Malvoideae</taxon>
        <taxon>Gossypium</taxon>
    </lineage>
</organism>
<dbReference type="Gene3D" id="3.30.420.10">
    <property type="entry name" value="Ribonuclease H-like superfamily/Ribonuclease H"/>
    <property type="match status" value="1"/>
</dbReference>
<evidence type="ECO:0000313" key="3">
    <source>
        <dbReference type="RefSeq" id="XP_040951540.1"/>
    </source>
</evidence>
<dbReference type="SUPFAM" id="SSF53098">
    <property type="entry name" value="Ribonuclease H-like"/>
    <property type="match status" value="1"/>
</dbReference>
<dbReference type="PANTHER" id="PTHR48475">
    <property type="entry name" value="RIBONUCLEASE H"/>
    <property type="match status" value="1"/>
</dbReference>
<sequence length="398" mass="46472">MVLDLMDKFDDITFCYLSRDENQMTDALAALASMIQVNRFEDMKPIQMSISETPAHCYNVEEEEKYDHPWYLNILRYVKNHEYPDPATENDKKVLRRIAIDYVLDGEILYKKRKDQELLRCVDAVEARKILEEVHEGICETHANGFTMARQIMRFGYYWSTVERDCINMLRIIDYFTKWVEATSYVNVTKSAVSGFLKKEIICRYGIPERIISDNALNLNNSVIAEVCSQLKIRHHNSLPYRPKMNGAVKTTNKNIKRIVGKMTETYKDWHEKLPFALFAYRTSVRTSTGATPFSLVYGMEAVLPIEVEIPSLWVLAELKLDEAEWVQSCYDQLNLIEGKRLKAIQHGQMYQRRMMRAYNKKKGGRNILGHRQSTVDLLRTCRTQSGLRKVCTEKFKL</sequence>
<proteinExistence type="predicted"/>
<dbReference type="PANTHER" id="PTHR48475:SF1">
    <property type="entry name" value="RNASE H TYPE-1 DOMAIN-CONTAINING PROTEIN"/>
    <property type="match status" value="1"/>
</dbReference>
<dbReference type="GeneID" id="121218423"/>
<accession>A0ABM3A9M5</accession>
<evidence type="ECO:0000259" key="1">
    <source>
        <dbReference type="PROSITE" id="PS50994"/>
    </source>
</evidence>
<evidence type="ECO:0000313" key="2">
    <source>
        <dbReference type="Proteomes" id="UP000818029"/>
    </source>
</evidence>
<dbReference type="Proteomes" id="UP000818029">
    <property type="component" value="Chromosome D06"/>
</dbReference>
<dbReference type="RefSeq" id="XP_040951540.1">
    <property type="nucleotide sequence ID" value="XM_041095606.1"/>
</dbReference>
<gene>
    <name evidence="3" type="primary">LOC121218423</name>
</gene>
<keyword evidence="2" id="KW-1185">Reference proteome</keyword>
<dbReference type="InterPro" id="IPR001584">
    <property type="entry name" value="Integrase_cat-core"/>
</dbReference>
<reference evidence="2" key="1">
    <citation type="journal article" date="2020" name="Nat. Genet.">
        <title>Genomic diversifications of five Gossypium allopolyploid species and their impact on cotton improvement.</title>
        <authorList>
            <person name="Chen Z.J."/>
            <person name="Sreedasyam A."/>
            <person name="Ando A."/>
            <person name="Song Q."/>
            <person name="De Santiago L.M."/>
            <person name="Hulse-Kemp A.M."/>
            <person name="Ding M."/>
            <person name="Ye W."/>
            <person name="Kirkbride R.C."/>
            <person name="Jenkins J."/>
            <person name="Plott C."/>
            <person name="Lovell J."/>
            <person name="Lin Y.M."/>
            <person name="Vaughn R."/>
            <person name="Liu B."/>
            <person name="Simpson S."/>
            <person name="Scheffler B.E."/>
            <person name="Wen L."/>
            <person name="Saski C.A."/>
            <person name="Grover C.E."/>
            <person name="Hu G."/>
            <person name="Conover J.L."/>
            <person name="Carlson J.W."/>
            <person name="Shu S."/>
            <person name="Boston L.B."/>
            <person name="Williams M."/>
            <person name="Peterson D.G."/>
            <person name="McGee K."/>
            <person name="Jones D.C."/>
            <person name="Wendel J.F."/>
            <person name="Stelly D.M."/>
            <person name="Grimwood J."/>
            <person name="Schmutz J."/>
        </authorList>
    </citation>
    <scope>NUCLEOTIDE SEQUENCE [LARGE SCALE GENOMIC DNA]</scope>
    <source>
        <strain evidence="2">cv. TM-1</strain>
    </source>
</reference>
<dbReference type="InterPro" id="IPR036397">
    <property type="entry name" value="RNaseH_sf"/>
</dbReference>
<feature type="domain" description="Integrase catalytic" evidence="1">
    <location>
        <begin position="169"/>
        <end position="301"/>
    </location>
</feature>
<name>A0ABM3A9M5_GOSHI</name>
<protein>
    <submittedName>
        <fullName evidence="3">Uncharacterized protein K02A2.6-like</fullName>
    </submittedName>
</protein>
<reference evidence="3" key="2">
    <citation type="submission" date="2025-08" db="UniProtKB">
        <authorList>
            <consortium name="RefSeq"/>
        </authorList>
    </citation>
    <scope>IDENTIFICATION</scope>
</reference>
<dbReference type="InterPro" id="IPR012337">
    <property type="entry name" value="RNaseH-like_sf"/>
</dbReference>
<dbReference type="PROSITE" id="PS50994">
    <property type="entry name" value="INTEGRASE"/>
    <property type="match status" value="1"/>
</dbReference>